<name>A0A1Q9BV41_SYMMI</name>
<comment type="caution">
    <text evidence="2">The sequence shown here is derived from an EMBL/GenBank/DDBJ whole genome shotgun (WGS) entry which is preliminary data.</text>
</comment>
<evidence type="ECO:0000256" key="1">
    <source>
        <dbReference type="SAM" id="MobiDB-lite"/>
    </source>
</evidence>
<proteinExistence type="predicted"/>
<organism evidence="2 3">
    <name type="scientific">Symbiodinium microadriaticum</name>
    <name type="common">Dinoflagellate</name>
    <name type="synonym">Zooxanthella microadriatica</name>
    <dbReference type="NCBI Taxonomy" id="2951"/>
    <lineage>
        <taxon>Eukaryota</taxon>
        <taxon>Sar</taxon>
        <taxon>Alveolata</taxon>
        <taxon>Dinophyceae</taxon>
        <taxon>Suessiales</taxon>
        <taxon>Symbiodiniaceae</taxon>
        <taxon>Symbiodinium</taxon>
    </lineage>
</organism>
<dbReference type="AlphaFoldDB" id="A0A1Q9BV41"/>
<gene>
    <name evidence="2" type="ORF">AK812_SmicGene45884</name>
</gene>
<feature type="compositionally biased region" description="Acidic residues" evidence="1">
    <location>
        <begin position="13"/>
        <end position="34"/>
    </location>
</feature>
<dbReference type="OrthoDB" id="5370059at2759"/>
<evidence type="ECO:0000313" key="3">
    <source>
        <dbReference type="Proteomes" id="UP000186817"/>
    </source>
</evidence>
<feature type="region of interest" description="Disordered" evidence="1">
    <location>
        <begin position="1"/>
        <end position="34"/>
    </location>
</feature>
<dbReference type="EMBL" id="LSRX01003561">
    <property type="protein sequence ID" value="OLP74539.1"/>
    <property type="molecule type" value="Genomic_DNA"/>
</dbReference>
<evidence type="ECO:0000313" key="2">
    <source>
        <dbReference type="EMBL" id="OLP74539.1"/>
    </source>
</evidence>
<sequence>MGDPEPEMTVPEGDGDEADEEDNGEASEEADDPE</sequence>
<accession>A0A1Q9BV41</accession>
<reference evidence="2 3" key="1">
    <citation type="submission" date="2016-02" db="EMBL/GenBank/DDBJ databases">
        <title>Genome analysis of coral dinoflagellate symbionts highlights evolutionary adaptations to a symbiotic lifestyle.</title>
        <authorList>
            <person name="Aranda M."/>
            <person name="Li Y."/>
            <person name="Liew Y.J."/>
            <person name="Baumgarten S."/>
            <person name="Simakov O."/>
            <person name="Wilson M."/>
            <person name="Piel J."/>
            <person name="Ashoor H."/>
            <person name="Bougouffa S."/>
            <person name="Bajic V.B."/>
            <person name="Ryu T."/>
            <person name="Ravasi T."/>
            <person name="Bayer T."/>
            <person name="Micklem G."/>
            <person name="Kim H."/>
            <person name="Bhak J."/>
            <person name="Lajeunesse T.C."/>
            <person name="Voolstra C.R."/>
        </authorList>
    </citation>
    <scope>NUCLEOTIDE SEQUENCE [LARGE SCALE GENOMIC DNA]</scope>
    <source>
        <strain evidence="2 3">CCMP2467</strain>
    </source>
</reference>
<keyword evidence="3" id="KW-1185">Reference proteome</keyword>
<protein>
    <submittedName>
        <fullName evidence="2">Uncharacterized protein</fullName>
    </submittedName>
</protein>
<dbReference type="Proteomes" id="UP000186817">
    <property type="component" value="Unassembled WGS sequence"/>
</dbReference>
<feature type="non-terminal residue" evidence="2">
    <location>
        <position position="34"/>
    </location>
</feature>